<reference evidence="1 2" key="1">
    <citation type="journal article" date="2016" name="Mol. Biol. Evol.">
        <title>Comparative Genomics of Early-Diverging Mushroom-Forming Fungi Provides Insights into the Origins of Lignocellulose Decay Capabilities.</title>
        <authorList>
            <person name="Nagy L.G."/>
            <person name="Riley R."/>
            <person name="Tritt A."/>
            <person name="Adam C."/>
            <person name="Daum C."/>
            <person name="Floudas D."/>
            <person name="Sun H."/>
            <person name="Yadav J.S."/>
            <person name="Pangilinan J."/>
            <person name="Larsson K.H."/>
            <person name="Matsuura K."/>
            <person name="Barry K."/>
            <person name="Labutti K."/>
            <person name="Kuo R."/>
            <person name="Ohm R.A."/>
            <person name="Bhattacharya S.S."/>
            <person name="Shirouzu T."/>
            <person name="Yoshinaga Y."/>
            <person name="Martin F.M."/>
            <person name="Grigoriev I.V."/>
            <person name="Hibbett D.S."/>
        </authorList>
    </citation>
    <scope>NUCLEOTIDE SEQUENCE [LARGE SCALE GENOMIC DNA]</scope>
    <source>
        <strain evidence="1 2">HHB12029</strain>
    </source>
</reference>
<dbReference type="Gene3D" id="3.80.10.10">
    <property type="entry name" value="Ribonuclease Inhibitor"/>
    <property type="match status" value="1"/>
</dbReference>
<evidence type="ECO:0000313" key="2">
    <source>
        <dbReference type="Proteomes" id="UP000077266"/>
    </source>
</evidence>
<sequence length="488" mass="54301">MSAESAAATLADDLLSHIMLLAAPYDPVDKIHMSQVSQWWRASALRNAQLWASFSFAPSHRTFDLRYINLFLQRSRTCDLFIAGLAVESLRVPSEGDPPNDGVSSTTSLFYLLPYAARIRQLHLYYAWSFNTGDRVQLRRVRFPRLEDFKVFSAPGKVFVGAVVSLTSGSLRQLDLTYVRLDKWDLGALAGLRTIRLCGCPLTSRVIYTILSHCRRLEKLILVVPNGAAALSEPPMLVKTLHLTALDLNMDPRDVRRILDSLDGARLSRISVAIPRMHSVNAPTNGSLHPLLASVMRNVRSIINVAILSIVEGDIHFTSILLVGEAGHERRLVYQTSQLNFPALWKMLAQNLSIDNTVRAFYVCANTWVPLATALATYPPRNPVTLKLAPNIWTPGAVADLPLMTLPMLSVIYAGNGCYSRDREVQKTLSYILHSIATTSRSVQICVDAGRYPDDPVKAGMLRYLRDLMLWIGSGKCELCHHCLPPTL</sequence>
<dbReference type="AlphaFoldDB" id="A0A165FNW1"/>
<dbReference type="EMBL" id="KV426076">
    <property type="protein sequence ID" value="KZV89294.1"/>
    <property type="molecule type" value="Genomic_DNA"/>
</dbReference>
<evidence type="ECO:0000313" key="1">
    <source>
        <dbReference type="EMBL" id="KZV89294.1"/>
    </source>
</evidence>
<dbReference type="SUPFAM" id="SSF52047">
    <property type="entry name" value="RNI-like"/>
    <property type="match status" value="1"/>
</dbReference>
<dbReference type="Proteomes" id="UP000077266">
    <property type="component" value="Unassembled WGS sequence"/>
</dbReference>
<gene>
    <name evidence="1" type="ORF">EXIGLDRAFT_721528</name>
</gene>
<accession>A0A165FNW1</accession>
<organism evidence="1 2">
    <name type="scientific">Exidia glandulosa HHB12029</name>
    <dbReference type="NCBI Taxonomy" id="1314781"/>
    <lineage>
        <taxon>Eukaryota</taxon>
        <taxon>Fungi</taxon>
        <taxon>Dikarya</taxon>
        <taxon>Basidiomycota</taxon>
        <taxon>Agaricomycotina</taxon>
        <taxon>Agaricomycetes</taxon>
        <taxon>Auriculariales</taxon>
        <taxon>Exidiaceae</taxon>
        <taxon>Exidia</taxon>
    </lineage>
</organism>
<dbReference type="InterPro" id="IPR032675">
    <property type="entry name" value="LRR_dom_sf"/>
</dbReference>
<proteinExistence type="predicted"/>
<keyword evidence="2" id="KW-1185">Reference proteome</keyword>
<name>A0A165FNW1_EXIGL</name>
<dbReference type="InParanoid" id="A0A165FNW1"/>
<protein>
    <recommendedName>
        <fullName evidence="3">F-box domain-containing protein</fullName>
    </recommendedName>
</protein>
<evidence type="ECO:0008006" key="3">
    <source>
        <dbReference type="Google" id="ProtNLM"/>
    </source>
</evidence>